<dbReference type="Gene3D" id="3.90.550.10">
    <property type="entry name" value="Spore Coat Polysaccharide Biosynthesis Protein SpsA, Chain A"/>
    <property type="match status" value="1"/>
</dbReference>
<dbReference type="OrthoDB" id="9779926at2"/>
<dbReference type="SUPFAM" id="SSF53448">
    <property type="entry name" value="Nucleotide-diphospho-sugar transferases"/>
    <property type="match status" value="1"/>
</dbReference>
<keyword evidence="4" id="KW-1185">Reference proteome</keyword>
<proteinExistence type="predicted"/>
<dbReference type="PANTHER" id="PTHR43584:SF8">
    <property type="entry name" value="N-ACETYLMURAMATE ALPHA-1-PHOSPHATE URIDYLYLTRANSFERASE"/>
    <property type="match status" value="1"/>
</dbReference>
<dbReference type="STRING" id="1123010.SAMN02745724_02241"/>
<evidence type="ECO:0000313" key="4">
    <source>
        <dbReference type="Proteomes" id="UP000198862"/>
    </source>
</evidence>
<gene>
    <name evidence="3" type="ORF">SAMN02745724_02241</name>
</gene>
<evidence type="ECO:0000256" key="1">
    <source>
        <dbReference type="ARBA" id="ARBA00022679"/>
    </source>
</evidence>
<dbReference type="AlphaFoldDB" id="A0A1I1L439"/>
<reference evidence="3 4" key="1">
    <citation type="submission" date="2016-10" db="EMBL/GenBank/DDBJ databases">
        <authorList>
            <person name="de Groot N.N."/>
        </authorList>
    </citation>
    <scope>NUCLEOTIDE SEQUENCE [LARGE SCALE GENOMIC DNA]</scope>
    <source>
        <strain evidence="3 4">DSM 6059</strain>
    </source>
</reference>
<accession>A0A1I1L439</accession>
<dbReference type="Proteomes" id="UP000198862">
    <property type="component" value="Unassembled WGS sequence"/>
</dbReference>
<dbReference type="GO" id="GO:0016779">
    <property type="term" value="F:nucleotidyltransferase activity"/>
    <property type="evidence" value="ECO:0007669"/>
    <property type="project" value="UniProtKB-KW"/>
</dbReference>
<evidence type="ECO:0000256" key="2">
    <source>
        <dbReference type="ARBA" id="ARBA00022695"/>
    </source>
</evidence>
<sequence>MSSEQQKLTLVILAAGLGTRFGGDKQLTVISGLDCTIMELNILDAIKAGVTHVVFVISQKIKLEVETDILPRLPKNLDIKIAIQDIKNVPQSFKHLTIQRKKPWGTGHALLMAKPYVSGKAIVITADDYYGASAYQLLADALLNDNSSLTSNWSLIGYPILDTLSEEGGVNRGICQVNDQNHLKKVVEFLDIRIKNDKLTGLNGNKVRVNIPKNSLVSMTIWGFDMSLFEYLESGFLRFLSMHDSAVEKEYYLPDQIQNAIEKDQKKTLVLRTNESWLGMTYRSELISVTKKLNQIFKGSSKPCCQSNK</sequence>
<evidence type="ECO:0000313" key="3">
    <source>
        <dbReference type="EMBL" id="SFC67725.1"/>
    </source>
</evidence>
<keyword evidence="2" id="KW-0548">Nucleotidyltransferase</keyword>
<dbReference type="EMBL" id="FOLO01000015">
    <property type="protein sequence ID" value="SFC67725.1"/>
    <property type="molecule type" value="Genomic_DNA"/>
</dbReference>
<keyword evidence="1" id="KW-0808">Transferase</keyword>
<dbReference type="PANTHER" id="PTHR43584">
    <property type="entry name" value="NUCLEOTIDYL TRANSFERASE"/>
    <property type="match status" value="1"/>
</dbReference>
<name>A0A1I1L439_9GAMM</name>
<dbReference type="RefSeq" id="WP_091983676.1">
    <property type="nucleotide sequence ID" value="NZ_FOLO01000015.1"/>
</dbReference>
<evidence type="ECO:0008006" key="5">
    <source>
        <dbReference type="Google" id="ProtNLM"/>
    </source>
</evidence>
<dbReference type="InterPro" id="IPR029044">
    <property type="entry name" value="Nucleotide-diphossugar_trans"/>
</dbReference>
<dbReference type="InterPro" id="IPR050065">
    <property type="entry name" value="GlmU-like"/>
</dbReference>
<protein>
    <recommendedName>
        <fullName evidence="5">MobA-like NTP transferase domain-containing protein</fullName>
    </recommendedName>
</protein>
<organism evidence="3 4">
    <name type="scientific">Pseudoalteromonas denitrificans DSM 6059</name>
    <dbReference type="NCBI Taxonomy" id="1123010"/>
    <lineage>
        <taxon>Bacteria</taxon>
        <taxon>Pseudomonadati</taxon>
        <taxon>Pseudomonadota</taxon>
        <taxon>Gammaproteobacteria</taxon>
        <taxon>Alteromonadales</taxon>
        <taxon>Pseudoalteromonadaceae</taxon>
        <taxon>Pseudoalteromonas</taxon>
    </lineage>
</organism>